<feature type="transmembrane region" description="Helical" evidence="1">
    <location>
        <begin position="272"/>
        <end position="295"/>
    </location>
</feature>
<keyword evidence="1" id="KW-0812">Transmembrane</keyword>
<evidence type="ECO:0000313" key="3">
    <source>
        <dbReference type="Proteomes" id="UP001462640"/>
    </source>
</evidence>
<keyword evidence="3" id="KW-1185">Reference proteome</keyword>
<comment type="caution">
    <text evidence="2">The sequence shown here is derived from an EMBL/GenBank/DDBJ whole genome shotgun (WGS) entry which is preliminary data.</text>
</comment>
<evidence type="ECO:0000313" key="2">
    <source>
        <dbReference type="EMBL" id="MEO3713046.1"/>
    </source>
</evidence>
<protein>
    <submittedName>
        <fullName evidence="2">DUF3667 domain-containing protein</fullName>
    </submittedName>
</protein>
<dbReference type="Proteomes" id="UP001462640">
    <property type="component" value="Unassembled WGS sequence"/>
</dbReference>
<reference evidence="2 3" key="1">
    <citation type="submission" date="2024-05" db="EMBL/GenBank/DDBJ databases">
        <title>Roseateles sp. 2.12 16S ribosomal RNA gene Genome sequencing and assembly.</title>
        <authorList>
            <person name="Woo H."/>
        </authorList>
    </citation>
    <scope>NUCLEOTIDE SEQUENCE [LARGE SCALE GENOMIC DNA]</scope>
    <source>
        <strain evidence="2 3">2.12</strain>
    </source>
</reference>
<keyword evidence="1" id="KW-0472">Membrane</keyword>
<sequence>MSERAAPSLVDCPNCEAPLARPPAPFCAQCGQEARVRAPTLMEFLQQFGGAYISTEGALWRTLKLLLTRPGALTADYLRGKRRSHVLPLRLYLTISVLTLALLKLLGHAPFSEEKAERTRQSLQTGTFSVVGIPPVVLAMEHRQFVCTGLPDWYCTRARARLEQDPGTVVQAVQAAPEQVIGSMGRAMFVLLPVFALLLKLLQWRRDGQGLRYTEHLVFALHLHCVWFLALWAVALPSPLPLGALAWSQGYTLLALRRVYGRGWWGTAWRAVLLLATQAVLIFGMFILSVLWSVVS</sequence>
<dbReference type="RefSeq" id="WP_347609124.1">
    <property type="nucleotide sequence ID" value="NZ_JBDPZC010000003.1"/>
</dbReference>
<name>A0ABV0GDA2_9BURK</name>
<proteinExistence type="predicted"/>
<feature type="transmembrane region" description="Helical" evidence="1">
    <location>
        <begin position="89"/>
        <end position="107"/>
    </location>
</feature>
<feature type="transmembrane region" description="Helical" evidence="1">
    <location>
        <begin position="216"/>
        <end position="234"/>
    </location>
</feature>
<organism evidence="2 3">
    <name type="scientific">Roseateles flavus</name>
    <dbReference type="NCBI Taxonomy" id="3149041"/>
    <lineage>
        <taxon>Bacteria</taxon>
        <taxon>Pseudomonadati</taxon>
        <taxon>Pseudomonadota</taxon>
        <taxon>Betaproteobacteria</taxon>
        <taxon>Burkholderiales</taxon>
        <taxon>Sphaerotilaceae</taxon>
        <taxon>Roseateles</taxon>
    </lineage>
</organism>
<dbReference type="EMBL" id="JBDPZC010000003">
    <property type="protein sequence ID" value="MEO3713046.1"/>
    <property type="molecule type" value="Genomic_DNA"/>
</dbReference>
<keyword evidence="1" id="KW-1133">Transmembrane helix</keyword>
<accession>A0ABV0GDA2</accession>
<dbReference type="Pfam" id="PF12412">
    <property type="entry name" value="DUF3667"/>
    <property type="match status" value="1"/>
</dbReference>
<evidence type="ECO:0000256" key="1">
    <source>
        <dbReference type="SAM" id="Phobius"/>
    </source>
</evidence>
<gene>
    <name evidence="2" type="ORF">ABDJ40_09750</name>
</gene>
<feature type="transmembrane region" description="Helical" evidence="1">
    <location>
        <begin position="187"/>
        <end position="204"/>
    </location>
</feature>
<dbReference type="InterPro" id="IPR022134">
    <property type="entry name" value="DUF3667"/>
</dbReference>